<dbReference type="KEGG" id="spar:SPRG_17405"/>
<evidence type="ECO:0000256" key="1">
    <source>
        <dbReference type="SAM" id="MobiDB-lite"/>
    </source>
</evidence>
<dbReference type="GeneID" id="24138947"/>
<keyword evidence="3" id="KW-1185">Reference proteome</keyword>
<dbReference type="AlphaFoldDB" id="A0A067BKH7"/>
<feature type="region of interest" description="Disordered" evidence="1">
    <location>
        <begin position="63"/>
        <end position="82"/>
    </location>
</feature>
<feature type="compositionally biased region" description="Polar residues" evidence="1">
    <location>
        <begin position="72"/>
        <end position="82"/>
    </location>
</feature>
<organism evidence="2 3">
    <name type="scientific">Saprolegnia parasitica (strain CBS 223.65)</name>
    <dbReference type="NCBI Taxonomy" id="695850"/>
    <lineage>
        <taxon>Eukaryota</taxon>
        <taxon>Sar</taxon>
        <taxon>Stramenopiles</taxon>
        <taxon>Oomycota</taxon>
        <taxon>Saprolegniomycetes</taxon>
        <taxon>Saprolegniales</taxon>
        <taxon>Saprolegniaceae</taxon>
        <taxon>Saprolegnia</taxon>
    </lineage>
</organism>
<dbReference type="VEuPathDB" id="FungiDB:SPRG_17405"/>
<sequence length="82" mass="9706">TFKKRSSRRERDVATSRWIARGIPTIGTKASAMYYVAFKRWFRPRVLHSSHITQCKLATTSTSFLHQRRSHPMQSPSRKWRS</sequence>
<gene>
    <name evidence="2" type="ORF">SPRG_17405</name>
</gene>
<feature type="non-terminal residue" evidence="2">
    <location>
        <position position="1"/>
    </location>
</feature>
<evidence type="ECO:0000313" key="3">
    <source>
        <dbReference type="Proteomes" id="UP000030745"/>
    </source>
</evidence>
<accession>A0A067BKH7</accession>
<evidence type="ECO:0000313" key="2">
    <source>
        <dbReference type="EMBL" id="KDO17195.1"/>
    </source>
</evidence>
<dbReference type="RefSeq" id="XP_012212100.1">
    <property type="nucleotide sequence ID" value="XM_012356710.1"/>
</dbReference>
<dbReference type="EMBL" id="KK583745">
    <property type="protein sequence ID" value="KDO17195.1"/>
    <property type="molecule type" value="Genomic_DNA"/>
</dbReference>
<protein>
    <submittedName>
        <fullName evidence="2">Uncharacterized protein</fullName>
    </submittedName>
</protein>
<name>A0A067BKH7_SAPPC</name>
<dbReference type="Proteomes" id="UP000030745">
    <property type="component" value="Unassembled WGS sequence"/>
</dbReference>
<proteinExistence type="predicted"/>
<reference evidence="2 3" key="1">
    <citation type="journal article" date="2013" name="PLoS Genet.">
        <title>Distinctive expansion of potential virulence genes in the genome of the oomycete fish pathogen Saprolegnia parasitica.</title>
        <authorList>
            <person name="Jiang R.H."/>
            <person name="de Bruijn I."/>
            <person name="Haas B.J."/>
            <person name="Belmonte R."/>
            <person name="Lobach L."/>
            <person name="Christie J."/>
            <person name="van den Ackerveken G."/>
            <person name="Bottin A."/>
            <person name="Bulone V."/>
            <person name="Diaz-Moreno S.M."/>
            <person name="Dumas B."/>
            <person name="Fan L."/>
            <person name="Gaulin E."/>
            <person name="Govers F."/>
            <person name="Grenville-Briggs L.J."/>
            <person name="Horner N.R."/>
            <person name="Levin J.Z."/>
            <person name="Mammella M."/>
            <person name="Meijer H.J."/>
            <person name="Morris P."/>
            <person name="Nusbaum C."/>
            <person name="Oome S."/>
            <person name="Phillips A.J."/>
            <person name="van Rooyen D."/>
            <person name="Rzeszutek E."/>
            <person name="Saraiva M."/>
            <person name="Secombes C.J."/>
            <person name="Seidl M.F."/>
            <person name="Snel B."/>
            <person name="Stassen J.H."/>
            <person name="Sykes S."/>
            <person name="Tripathy S."/>
            <person name="van den Berg H."/>
            <person name="Vega-Arreguin J.C."/>
            <person name="Wawra S."/>
            <person name="Young S.K."/>
            <person name="Zeng Q."/>
            <person name="Dieguez-Uribeondo J."/>
            <person name="Russ C."/>
            <person name="Tyler B.M."/>
            <person name="van West P."/>
        </authorList>
    </citation>
    <scope>NUCLEOTIDE SEQUENCE [LARGE SCALE GENOMIC DNA]</scope>
    <source>
        <strain evidence="2 3">CBS 223.65</strain>
    </source>
</reference>